<protein>
    <submittedName>
        <fullName evidence="3">Uncharacterized protein</fullName>
    </submittedName>
</protein>
<evidence type="ECO:0000313" key="4">
    <source>
        <dbReference type="Proteomes" id="UP001300502"/>
    </source>
</evidence>
<keyword evidence="4" id="KW-1185">Reference proteome</keyword>
<dbReference type="EMBL" id="JANCYU010000034">
    <property type="protein sequence ID" value="KAK4525891.1"/>
    <property type="molecule type" value="Genomic_DNA"/>
</dbReference>
<comment type="caution">
    <text evidence="3">The sequence shown here is derived from an EMBL/GenBank/DDBJ whole genome shotgun (WGS) entry which is preliminary data.</text>
</comment>
<keyword evidence="1" id="KW-0175">Coiled coil</keyword>
<sequence>MLRASEKARKPRVHIFDGPSSEDMPFFMEEIKKIKLAELAMLKGEEEGGETGHAEALTGEASEPWHNNWDVAHLEQEEKEIQDLKEEIQRLQVTKKELFQQLKEVLMEERRDKRETTLP</sequence>
<dbReference type="AlphaFoldDB" id="A0AAV9IF96"/>
<dbReference type="Proteomes" id="UP001300502">
    <property type="component" value="Unassembled WGS sequence"/>
</dbReference>
<accession>A0AAV9IF96</accession>
<proteinExistence type="predicted"/>
<feature type="coiled-coil region" evidence="1">
    <location>
        <begin position="71"/>
        <end position="108"/>
    </location>
</feature>
<gene>
    <name evidence="3" type="ORF">GAYE_SCF17G3800</name>
</gene>
<reference evidence="3 4" key="1">
    <citation type="submission" date="2022-07" db="EMBL/GenBank/DDBJ databases">
        <title>Genome-wide signatures of adaptation to extreme environments.</title>
        <authorList>
            <person name="Cho C.H."/>
            <person name="Yoon H.S."/>
        </authorList>
    </citation>
    <scope>NUCLEOTIDE SEQUENCE [LARGE SCALE GENOMIC DNA]</scope>
    <source>
        <strain evidence="3 4">108.79 E11</strain>
    </source>
</reference>
<evidence type="ECO:0000256" key="2">
    <source>
        <dbReference type="SAM" id="MobiDB-lite"/>
    </source>
</evidence>
<organism evidence="3 4">
    <name type="scientific">Galdieria yellowstonensis</name>
    <dbReference type="NCBI Taxonomy" id="3028027"/>
    <lineage>
        <taxon>Eukaryota</taxon>
        <taxon>Rhodophyta</taxon>
        <taxon>Bangiophyceae</taxon>
        <taxon>Galdieriales</taxon>
        <taxon>Galdieriaceae</taxon>
        <taxon>Galdieria</taxon>
    </lineage>
</organism>
<evidence type="ECO:0000313" key="3">
    <source>
        <dbReference type="EMBL" id="KAK4525891.1"/>
    </source>
</evidence>
<feature type="region of interest" description="Disordered" evidence="2">
    <location>
        <begin position="45"/>
        <end position="65"/>
    </location>
</feature>
<evidence type="ECO:0000256" key="1">
    <source>
        <dbReference type="SAM" id="Coils"/>
    </source>
</evidence>
<name>A0AAV9IF96_9RHOD</name>